<comment type="caution">
    <text evidence="1">The sequence shown here is derived from an EMBL/GenBank/DDBJ whole genome shotgun (WGS) entry which is preliminary data.</text>
</comment>
<dbReference type="AlphaFoldDB" id="A0A5C6LJY4"/>
<reference evidence="1 2" key="1">
    <citation type="submission" date="2019-08" db="EMBL/GenBank/DDBJ databases">
        <title>Whole genome sequencing of chitin degrading bacteria Chitinophaga pinensis YS16.</title>
        <authorList>
            <person name="Singh R.P."/>
            <person name="Manchanda G."/>
            <person name="Maurya I.K."/>
            <person name="Joshi N.K."/>
            <person name="Srivastava A.K."/>
        </authorList>
    </citation>
    <scope>NUCLEOTIDE SEQUENCE [LARGE SCALE GENOMIC DNA]</scope>
    <source>
        <strain evidence="1 2">YS-16</strain>
    </source>
</reference>
<proteinExistence type="predicted"/>
<dbReference type="Proteomes" id="UP000318815">
    <property type="component" value="Unassembled WGS sequence"/>
</dbReference>
<gene>
    <name evidence="1" type="ORF">FEF09_29490</name>
</gene>
<evidence type="ECO:0000313" key="2">
    <source>
        <dbReference type="Proteomes" id="UP000318815"/>
    </source>
</evidence>
<protein>
    <submittedName>
        <fullName evidence="1">Uncharacterized protein</fullName>
    </submittedName>
</protein>
<accession>A0A5C6LJY4</accession>
<sequence>MSGGEVSAECEWSREYMGDNGPQVSDSVRQSADWNLLTISCCLKRQQHMQHKRSINIINNGHGL</sequence>
<organism evidence="1 2">
    <name type="scientific">Chitinophaga pinensis</name>
    <dbReference type="NCBI Taxonomy" id="79329"/>
    <lineage>
        <taxon>Bacteria</taxon>
        <taxon>Pseudomonadati</taxon>
        <taxon>Bacteroidota</taxon>
        <taxon>Chitinophagia</taxon>
        <taxon>Chitinophagales</taxon>
        <taxon>Chitinophagaceae</taxon>
        <taxon>Chitinophaga</taxon>
    </lineage>
</organism>
<keyword evidence="2" id="KW-1185">Reference proteome</keyword>
<dbReference type="EMBL" id="VOHS01000081">
    <property type="protein sequence ID" value="TWV90582.1"/>
    <property type="molecule type" value="Genomic_DNA"/>
</dbReference>
<name>A0A5C6LJY4_9BACT</name>
<dbReference type="RefSeq" id="WP_146308407.1">
    <property type="nucleotide sequence ID" value="NZ_VOHS01000081.1"/>
</dbReference>
<evidence type="ECO:0000313" key="1">
    <source>
        <dbReference type="EMBL" id="TWV90582.1"/>
    </source>
</evidence>